<keyword evidence="3" id="KW-0436">Ligase</keyword>
<organism evidence="3 4">
    <name type="scientific">Amycolatopsis sulphurea</name>
    <dbReference type="NCBI Taxonomy" id="76022"/>
    <lineage>
        <taxon>Bacteria</taxon>
        <taxon>Bacillati</taxon>
        <taxon>Actinomycetota</taxon>
        <taxon>Actinomycetes</taxon>
        <taxon>Pseudonocardiales</taxon>
        <taxon>Pseudonocardiaceae</taxon>
        <taxon>Amycolatopsis</taxon>
    </lineage>
</organism>
<dbReference type="Gene3D" id="3.40.50.12780">
    <property type="entry name" value="N-terminal domain of ligase-like"/>
    <property type="match status" value="1"/>
</dbReference>
<evidence type="ECO:0000313" key="4">
    <source>
        <dbReference type="Proteomes" id="UP000243542"/>
    </source>
</evidence>
<dbReference type="Gene3D" id="3.30.300.30">
    <property type="match status" value="1"/>
</dbReference>
<name>A0A2A9FEU1_9PSEU</name>
<dbReference type="InterPro" id="IPR025110">
    <property type="entry name" value="AMP-bd_C"/>
</dbReference>
<comment type="caution">
    <text evidence="3">The sequence shown here is derived from an EMBL/GenBank/DDBJ whole genome shotgun (WGS) entry which is preliminary data.</text>
</comment>
<protein>
    <submittedName>
        <fullName evidence="3">Crotonobetaine/carnitine-CoA ligase</fullName>
    </submittedName>
</protein>
<evidence type="ECO:0000259" key="2">
    <source>
        <dbReference type="Pfam" id="PF13193"/>
    </source>
</evidence>
<feature type="domain" description="AMP-dependent synthetase/ligase" evidence="1">
    <location>
        <begin position="33"/>
        <end position="383"/>
    </location>
</feature>
<dbReference type="InterPro" id="IPR020845">
    <property type="entry name" value="AMP-binding_CS"/>
</dbReference>
<dbReference type="PROSITE" id="PS00455">
    <property type="entry name" value="AMP_BINDING"/>
    <property type="match status" value="1"/>
</dbReference>
<dbReference type="InterPro" id="IPR042099">
    <property type="entry name" value="ANL_N_sf"/>
</dbReference>
<dbReference type="InterPro" id="IPR000873">
    <property type="entry name" value="AMP-dep_synth/lig_dom"/>
</dbReference>
<feature type="domain" description="AMP-binding enzyme C-terminal" evidence="2">
    <location>
        <begin position="440"/>
        <end position="516"/>
    </location>
</feature>
<dbReference type="GO" id="GO:0051108">
    <property type="term" value="F:carnitine-CoA ligase activity"/>
    <property type="evidence" value="ECO:0007669"/>
    <property type="project" value="TreeGrafter"/>
</dbReference>
<dbReference type="EMBL" id="PDJK01000002">
    <property type="protein sequence ID" value="PFG49967.1"/>
    <property type="molecule type" value="Genomic_DNA"/>
</dbReference>
<reference evidence="3 4" key="1">
    <citation type="submission" date="2017-10" db="EMBL/GenBank/DDBJ databases">
        <title>Sequencing the genomes of 1000 actinobacteria strains.</title>
        <authorList>
            <person name="Klenk H.-P."/>
        </authorList>
    </citation>
    <scope>NUCLEOTIDE SEQUENCE [LARGE SCALE GENOMIC DNA]</scope>
    <source>
        <strain evidence="3 4">DSM 46092</strain>
    </source>
</reference>
<dbReference type="Proteomes" id="UP000243542">
    <property type="component" value="Unassembled WGS sequence"/>
</dbReference>
<dbReference type="GO" id="GO:0051109">
    <property type="term" value="F:crotonobetaine-CoA ligase activity"/>
    <property type="evidence" value="ECO:0007669"/>
    <property type="project" value="TreeGrafter"/>
</dbReference>
<evidence type="ECO:0000259" key="1">
    <source>
        <dbReference type="Pfam" id="PF00501"/>
    </source>
</evidence>
<dbReference type="Pfam" id="PF00501">
    <property type="entry name" value="AMP-binding"/>
    <property type="match status" value="1"/>
</dbReference>
<gene>
    <name evidence="3" type="ORF">ATK36_5161</name>
</gene>
<keyword evidence="4" id="KW-1185">Reference proteome</keyword>
<dbReference type="Pfam" id="PF13193">
    <property type="entry name" value="AMP-binding_C"/>
    <property type="match status" value="1"/>
</dbReference>
<dbReference type="SUPFAM" id="SSF56801">
    <property type="entry name" value="Acetyl-CoA synthetase-like"/>
    <property type="match status" value="1"/>
</dbReference>
<dbReference type="PANTHER" id="PTHR24096:SF421">
    <property type="entry name" value="CROTONOBETAINE_CARNITINE--COA LIGASE"/>
    <property type="match status" value="1"/>
</dbReference>
<dbReference type="PANTHER" id="PTHR24096">
    <property type="entry name" value="LONG-CHAIN-FATTY-ACID--COA LIGASE"/>
    <property type="match status" value="1"/>
</dbReference>
<dbReference type="AlphaFoldDB" id="A0A2A9FEU1"/>
<sequence>MSPRRAALDTSVVESLADWTTLAHRWTLTTVAAPDATFLEYAPSDGAVVAWTYREFDTVVEQVRRAIATYGLRRGDCIQLILPNCPAFIAILLAAARGGWVILPCDPRNTAAELAKQAARVKPALAVCGTAQAPAYRASESAAPVVIVEPDDGTLAPLRTSEGIDPQPVSVAPLDKLALMFTSGTTSAPKIVELTQANYAFAGDVMAAASGLRAGSRFLVVLPLFHANAQYYSISAAISVGATVVLVGSFSASRFLDQAEQSRATHVSLFAAPIRMILARAEPTPLSLPLENVWFSQNLTDDEFERFAALVRCRPRQIYGMTETAPAVLMSRRLNLTKMTLGTPTLGCHVRLRDPDSGEPVTPGEIGEIQVGGFPGLSLFAGYRDNPTATAAALQEPDDSGFTWLRTGDLARLDAHGEVVFVGRSGDMLKVAGENVSVVELESMLVDHHDVLDAAVVGMPDPVRDEVPVAFVVPTAAAPSSLPDDLMRWCEQHLSGPRRPREIHIVDELPRTAVGKIQRFRLATHAIRK</sequence>
<dbReference type="InterPro" id="IPR045851">
    <property type="entry name" value="AMP-bd_C_sf"/>
</dbReference>
<accession>A0A2A9FEU1</accession>
<evidence type="ECO:0000313" key="3">
    <source>
        <dbReference type="EMBL" id="PFG49967.1"/>
    </source>
</evidence>
<proteinExistence type="predicted"/>